<sequence length="232" mass="25171">MASQQENGLSVDLIPIGVDTTTESNDDKEYDDKDDNESDNNSESKIESEGGNENSRSESPYPSSESINSSDNNTSDSKEESDVGDDDDRDVNHDDEDGDVGVRSIRPKNELKWKKWGAAEAQLLAQFIFPSNTKKPLGILFLLFFLTWDNTKLIAAPPLPTRAAAGIAPELSSALLGATAVFPSYWLLFFLSGSSARSSARISHHAIHPATAATGDAITTFVFSCFSFLCLL</sequence>
<evidence type="ECO:0000256" key="1">
    <source>
        <dbReference type="SAM" id="MobiDB-lite"/>
    </source>
</evidence>
<accession>A0A8T0KBM0</accession>
<feature type="compositionally biased region" description="Low complexity" evidence="1">
    <location>
        <begin position="49"/>
        <end position="75"/>
    </location>
</feature>
<reference evidence="2 3" key="1">
    <citation type="submission" date="2020-05" db="EMBL/GenBank/DDBJ databases">
        <title>Vigna angularis (adzuki bean) Var. LongXiaoDou No. 4 denovo assembly.</title>
        <authorList>
            <person name="Xiang H."/>
        </authorList>
    </citation>
    <scope>NUCLEOTIDE SEQUENCE [LARGE SCALE GENOMIC DNA]</scope>
    <source>
        <tissue evidence="2">Leaf</tissue>
    </source>
</reference>
<dbReference type="Proteomes" id="UP000743370">
    <property type="component" value="Unassembled WGS sequence"/>
</dbReference>
<comment type="caution">
    <text evidence="2">The sequence shown here is derived from an EMBL/GenBank/DDBJ whole genome shotgun (WGS) entry which is preliminary data.</text>
</comment>
<dbReference type="AlphaFoldDB" id="A0A8T0KBM0"/>
<feature type="compositionally biased region" description="Acidic residues" evidence="1">
    <location>
        <begin position="82"/>
        <end position="99"/>
    </location>
</feature>
<evidence type="ECO:0000313" key="3">
    <source>
        <dbReference type="Proteomes" id="UP000743370"/>
    </source>
</evidence>
<feature type="region of interest" description="Disordered" evidence="1">
    <location>
        <begin position="1"/>
        <end position="103"/>
    </location>
</feature>
<proteinExistence type="predicted"/>
<protein>
    <submittedName>
        <fullName evidence="2">Uncharacterized protein</fullName>
    </submittedName>
</protein>
<evidence type="ECO:0000313" key="2">
    <source>
        <dbReference type="EMBL" id="KAG2397237.1"/>
    </source>
</evidence>
<name>A0A8T0KBM0_PHAAN</name>
<gene>
    <name evidence="2" type="ORF">HKW66_Vig0145270</name>
</gene>
<organism evidence="2 3">
    <name type="scientific">Phaseolus angularis</name>
    <name type="common">Azuki bean</name>
    <name type="synonym">Vigna angularis</name>
    <dbReference type="NCBI Taxonomy" id="3914"/>
    <lineage>
        <taxon>Eukaryota</taxon>
        <taxon>Viridiplantae</taxon>
        <taxon>Streptophyta</taxon>
        <taxon>Embryophyta</taxon>
        <taxon>Tracheophyta</taxon>
        <taxon>Spermatophyta</taxon>
        <taxon>Magnoliopsida</taxon>
        <taxon>eudicotyledons</taxon>
        <taxon>Gunneridae</taxon>
        <taxon>Pentapetalae</taxon>
        <taxon>rosids</taxon>
        <taxon>fabids</taxon>
        <taxon>Fabales</taxon>
        <taxon>Fabaceae</taxon>
        <taxon>Papilionoideae</taxon>
        <taxon>50 kb inversion clade</taxon>
        <taxon>NPAAA clade</taxon>
        <taxon>indigoferoid/millettioid clade</taxon>
        <taxon>Phaseoleae</taxon>
        <taxon>Vigna</taxon>
    </lineage>
</organism>
<dbReference type="EMBL" id="JABFOF010000005">
    <property type="protein sequence ID" value="KAG2397237.1"/>
    <property type="molecule type" value="Genomic_DNA"/>
</dbReference>